<dbReference type="RefSeq" id="WP_328960620.1">
    <property type="nucleotide sequence ID" value="NZ_CP108090.1"/>
</dbReference>
<dbReference type="Gene3D" id="2.40.10.10">
    <property type="entry name" value="Trypsin-like serine proteases"/>
    <property type="match status" value="1"/>
</dbReference>
<dbReference type="SUPFAM" id="SSF50494">
    <property type="entry name" value="Trypsin-like serine proteases"/>
    <property type="match status" value="3"/>
</dbReference>
<proteinExistence type="predicted"/>
<dbReference type="InterPro" id="IPR043504">
    <property type="entry name" value="Peptidase_S1_PA_chymotrypsin"/>
</dbReference>
<organism evidence="2 3">
    <name type="scientific">Streptomyces virginiae</name>
    <name type="common">Streptomyces cinnamonensis</name>
    <dbReference type="NCBI Taxonomy" id="1961"/>
    <lineage>
        <taxon>Bacteria</taxon>
        <taxon>Bacillati</taxon>
        <taxon>Actinomycetota</taxon>
        <taxon>Actinomycetes</taxon>
        <taxon>Kitasatosporales</taxon>
        <taxon>Streptomycetaceae</taxon>
        <taxon>Streptomyces</taxon>
    </lineage>
</organism>
<sequence>MSEFGGEGQPSLLELLKPRTVPHSSTPSVHAGKGVTRGKHGNFDQGTAGLIVRKVGGQGRYMLTCAHVLGLAPLGQEVADSRLVYSPELSECCDIECNNPIGNVVRETLQPLKDEAIQARVKIGQVDFAVDAALVELGAQTNTSNEAPKIGNITEARDLIAEWQLSASEPSSSPEGVSPLPAERQIPVQKYGAKTQHSRGKIVALRRVATKELSGGQVVLGQAWVFEIEAVPPPGQEPVAEYRLDMQRYETADPTMTPQKIKALFDNSGLTVSVGGTASEPTLIVRGRHFSLPGDSGAPIVDDSRRVVGILAQGVKQFILVKGRSEPVEILTARSQGIFVGAAFTFLNIELLPPGLTTAGGVVAAPGMAISRGGEPVDRSALHAAWTSLEAGEPGRRLGRLIRRHMAEVRDLVHHNRRVMVTWHRHKGPAFVNTVLRNAAQPGWPLPPEIDGVRPVDTLRAMRDVLMAEGSATLRTDIAAHQEHVLDLAHRATSLHGLLSLSDPARPPMVRIVNSHGVPGVAGVLVRDAAGAHHLLANHHVVLGAGAQAGDTVRALRPSTDGEDPARPVRLGRARPGRLGTVNHDGEEYFVDAALIELDPLQDLPDWLRQALAGPWPTAVARPEPGALVCKDGPATGLTEGTLLDVAYPDRPFIDDREFAAPGQILVGPRDPGRIFSAPGDSGAALLDERQRLVGLLWGATAGGDGVACPIAPVLDCLGVTPVASAEYAGAARVDLGWEE</sequence>
<dbReference type="Proteomes" id="UP001432039">
    <property type="component" value="Chromosome"/>
</dbReference>
<gene>
    <name evidence="2" type="ORF">OG517_06530</name>
</gene>
<feature type="region of interest" description="Disordered" evidence="1">
    <location>
        <begin position="557"/>
        <end position="578"/>
    </location>
</feature>
<reference evidence="2" key="1">
    <citation type="submission" date="2022-10" db="EMBL/GenBank/DDBJ databases">
        <title>The complete genomes of actinobacterial strains from the NBC collection.</title>
        <authorList>
            <person name="Joergensen T.S."/>
            <person name="Alvarez Arevalo M."/>
            <person name="Sterndorff E.B."/>
            <person name="Faurdal D."/>
            <person name="Vuksanovic O."/>
            <person name="Mourched A.-S."/>
            <person name="Charusanti P."/>
            <person name="Shaw S."/>
            <person name="Blin K."/>
            <person name="Weber T."/>
        </authorList>
    </citation>
    <scope>NUCLEOTIDE SEQUENCE</scope>
    <source>
        <strain evidence="2">NBC_00248</strain>
    </source>
</reference>
<evidence type="ECO:0000256" key="1">
    <source>
        <dbReference type="SAM" id="MobiDB-lite"/>
    </source>
</evidence>
<dbReference type="InterPro" id="IPR009003">
    <property type="entry name" value="Peptidase_S1_PA"/>
</dbReference>
<keyword evidence="3" id="KW-1185">Reference proteome</keyword>
<dbReference type="PANTHER" id="PTHR43019">
    <property type="entry name" value="SERINE ENDOPROTEASE DEGS"/>
    <property type="match status" value="1"/>
</dbReference>
<dbReference type="EMBL" id="CP108090">
    <property type="protein sequence ID" value="WUQ11108.1"/>
    <property type="molecule type" value="Genomic_DNA"/>
</dbReference>
<evidence type="ECO:0000313" key="3">
    <source>
        <dbReference type="Proteomes" id="UP001432039"/>
    </source>
</evidence>
<protein>
    <submittedName>
        <fullName evidence="2">S1 family peptidase</fullName>
    </submittedName>
</protein>
<accession>A0ABZ1T7S5</accession>
<evidence type="ECO:0000313" key="2">
    <source>
        <dbReference type="EMBL" id="WUQ11108.1"/>
    </source>
</evidence>
<name>A0ABZ1T7S5_STRVG</name>